<reference evidence="1" key="1">
    <citation type="submission" date="2020-05" db="EMBL/GenBank/DDBJ databases">
        <title>Large-scale comparative analyses of tick genomes elucidate their genetic diversity and vector capacities.</title>
        <authorList>
            <person name="Jia N."/>
            <person name="Wang J."/>
            <person name="Shi W."/>
            <person name="Du L."/>
            <person name="Sun Y."/>
            <person name="Zhan W."/>
            <person name="Jiang J."/>
            <person name="Wang Q."/>
            <person name="Zhang B."/>
            <person name="Ji P."/>
            <person name="Sakyi L.B."/>
            <person name="Cui X."/>
            <person name="Yuan T."/>
            <person name="Jiang B."/>
            <person name="Yang W."/>
            <person name="Lam T.T.-Y."/>
            <person name="Chang Q."/>
            <person name="Ding S."/>
            <person name="Wang X."/>
            <person name="Zhu J."/>
            <person name="Ruan X."/>
            <person name="Zhao L."/>
            <person name="Wei J."/>
            <person name="Que T."/>
            <person name="Du C."/>
            <person name="Cheng J."/>
            <person name="Dai P."/>
            <person name="Han X."/>
            <person name="Huang E."/>
            <person name="Gao Y."/>
            <person name="Liu J."/>
            <person name="Shao H."/>
            <person name="Ye R."/>
            <person name="Li L."/>
            <person name="Wei W."/>
            <person name="Wang X."/>
            <person name="Wang C."/>
            <person name="Yang T."/>
            <person name="Huo Q."/>
            <person name="Li W."/>
            <person name="Guo W."/>
            <person name="Chen H."/>
            <person name="Zhou L."/>
            <person name="Ni X."/>
            <person name="Tian J."/>
            <person name="Zhou Y."/>
            <person name="Sheng Y."/>
            <person name="Liu T."/>
            <person name="Pan Y."/>
            <person name="Xia L."/>
            <person name="Li J."/>
            <person name="Zhao F."/>
            <person name="Cao W."/>
        </authorList>
    </citation>
    <scope>NUCLEOTIDE SEQUENCE</scope>
    <source>
        <strain evidence="1">Hyas-2018</strain>
    </source>
</reference>
<comment type="caution">
    <text evidence="1">The sequence shown here is derived from an EMBL/GenBank/DDBJ whole genome shotgun (WGS) entry which is preliminary data.</text>
</comment>
<dbReference type="Proteomes" id="UP000821845">
    <property type="component" value="Chromosome 8"/>
</dbReference>
<evidence type="ECO:0000313" key="1">
    <source>
        <dbReference type="EMBL" id="KAH6924006.1"/>
    </source>
</evidence>
<name>A0ACB7RQP5_HYAAI</name>
<evidence type="ECO:0000313" key="2">
    <source>
        <dbReference type="Proteomes" id="UP000821845"/>
    </source>
</evidence>
<keyword evidence="2" id="KW-1185">Reference proteome</keyword>
<organism evidence="1 2">
    <name type="scientific">Hyalomma asiaticum</name>
    <name type="common">Tick</name>
    <dbReference type="NCBI Taxonomy" id="266040"/>
    <lineage>
        <taxon>Eukaryota</taxon>
        <taxon>Metazoa</taxon>
        <taxon>Ecdysozoa</taxon>
        <taxon>Arthropoda</taxon>
        <taxon>Chelicerata</taxon>
        <taxon>Arachnida</taxon>
        <taxon>Acari</taxon>
        <taxon>Parasitiformes</taxon>
        <taxon>Ixodida</taxon>
        <taxon>Ixodoidea</taxon>
        <taxon>Ixodidae</taxon>
        <taxon>Hyalomminae</taxon>
        <taxon>Hyalomma</taxon>
    </lineage>
</organism>
<sequence length="201" mass="22546">MTYLDLLCSHLSRMPVETLWHLDDEPALYLPKVRGNPKTTAIDMIYESLKNTCSHSKHLANVARVYCFVAEQDFLQPWMLYSLGRRENHVAHALGVLNTVLPGKVGCHTKATTSYWCTCLVATDEVGWMVCTPGIFCVWPSFAYVAVHEPSPGHAPFVTRMLEQMLGEEPESFHCGIYQGMNDARAAARRLSLLRGSNNCV</sequence>
<proteinExistence type="predicted"/>
<dbReference type="EMBL" id="CM023488">
    <property type="protein sequence ID" value="KAH6924006.1"/>
    <property type="molecule type" value="Genomic_DNA"/>
</dbReference>
<protein>
    <submittedName>
        <fullName evidence="1">Uncharacterized protein</fullName>
    </submittedName>
</protein>
<accession>A0ACB7RQP5</accession>
<gene>
    <name evidence="1" type="ORF">HPB50_010250</name>
</gene>